<dbReference type="InterPro" id="IPR006574">
    <property type="entry name" value="PRY"/>
</dbReference>
<protein>
    <recommendedName>
        <fullName evidence="4">B30.2/SPRY domain-containing protein</fullName>
    </recommendedName>
</protein>
<dbReference type="InterPro" id="IPR001870">
    <property type="entry name" value="B30.2/SPRY"/>
</dbReference>
<evidence type="ECO:0000313" key="6">
    <source>
        <dbReference type="Proteomes" id="UP000694380"/>
    </source>
</evidence>
<evidence type="ECO:0000256" key="2">
    <source>
        <dbReference type="ARBA" id="ARBA00022771"/>
    </source>
</evidence>
<dbReference type="GeneTree" id="ENSGT00940000153527"/>
<accession>A0A8C3HSN5</accession>
<dbReference type="InterPro" id="IPR017907">
    <property type="entry name" value="Znf_RING_CS"/>
</dbReference>
<keyword evidence="3" id="KW-0862">Zinc</keyword>
<keyword evidence="1" id="KW-0479">Metal-binding</keyword>
<dbReference type="SUPFAM" id="SSF49899">
    <property type="entry name" value="Concanavalin A-like lectins/glucanases"/>
    <property type="match status" value="1"/>
</dbReference>
<dbReference type="PROSITE" id="PS00518">
    <property type="entry name" value="ZF_RING_1"/>
    <property type="match status" value="1"/>
</dbReference>
<dbReference type="InterPro" id="IPR043136">
    <property type="entry name" value="B30.2/SPRY_sf"/>
</dbReference>
<dbReference type="SMART" id="SM00449">
    <property type="entry name" value="SPRY"/>
    <property type="match status" value="1"/>
</dbReference>
<dbReference type="InterPro" id="IPR013320">
    <property type="entry name" value="ConA-like_dom_sf"/>
</dbReference>
<dbReference type="Pfam" id="PF13765">
    <property type="entry name" value="PRY"/>
    <property type="match status" value="1"/>
</dbReference>
<dbReference type="Ensembl" id="ENSCPBT00000026525.1">
    <property type="protein sequence ID" value="ENSCPBP00000022518.1"/>
    <property type="gene ID" value="ENSCPBG00000016090.1"/>
</dbReference>
<keyword evidence="2" id="KW-0863">Zinc-finger</keyword>
<dbReference type="Gene3D" id="2.60.120.920">
    <property type="match status" value="1"/>
</dbReference>
<dbReference type="OMA" id="PLTICAM"/>
<organism evidence="5 6">
    <name type="scientific">Chrysemys picta bellii</name>
    <name type="common">Western painted turtle</name>
    <name type="synonym">Emys bellii</name>
    <dbReference type="NCBI Taxonomy" id="8478"/>
    <lineage>
        <taxon>Eukaryota</taxon>
        <taxon>Metazoa</taxon>
        <taxon>Chordata</taxon>
        <taxon>Craniata</taxon>
        <taxon>Vertebrata</taxon>
        <taxon>Euteleostomi</taxon>
        <taxon>Archelosauria</taxon>
        <taxon>Testudinata</taxon>
        <taxon>Testudines</taxon>
        <taxon>Cryptodira</taxon>
        <taxon>Durocryptodira</taxon>
        <taxon>Testudinoidea</taxon>
        <taxon>Emydidae</taxon>
        <taxon>Chrysemys</taxon>
    </lineage>
</organism>
<keyword evidence="6" id="KW-1185">Reference proteome</keyword>
<dbReference type="InterPro" id="IPR050143">
    <property type="entry name" value="TRIM/RBCC"/>
</dbReference>
<dbReference type="PROSITE" id="PS50188">
    <property type="entry name" value="B302_SPRY"/>
    <property type="match status" value="1"/>
</dbReference>
<dbReference type="PRINTS" id="PR01407">
    <property type="entry name" value="BUTYPHLNCDUF"/>
</dbReference>
<evidence type="ECO:0000256" key="3">
    <source>
        <dbReference type="ARBA" id="ARBA00022833"/>
    </source>
</evidence>
<dbReference type="InterPro" id="IPR003879">
    <property type="entry name" value="Butyrophylin_SPRY"/>
</dbReference>
<dbReference type="AlphaFoldDB" id="A0A8C3HSN5"/>
<dbReference type="SUPFAM" id="SSF57850">
    <property type="entry name" value="RING/U-box"/>
    <property type="match status" value="1"/>
</dbReference>
<evidence type="ECO:0000256" key="1">
    <source>
        <dbReference type="ARBA" id="ARBA00022723"/>
    </source>
</evidence>
<dbReference type="PANTHER" id="PTHR24103">
    <property type="entry name" value="E3 UBIQUITIN-PROTEIN LIGASE TRIM"/>
    <property type="match status" value="1"/>
</dbReference>
<sequence>CLEYFTEPVILECGHNFCRACISQCWQGSTTHCAEISDLMGTSWRKEIPRVTLQLGQILSLTPSNPPAGPSSAPNARILSPPVNVTLDPDTAHPRLVMSEDRKSVRWGDTRQDLPNNPERFDLDPCVLGCEGFTSGRHCWEVVVGVGRFWAVGVARESVRRKGGISLTPEGGYWAIRLWNGECKALSTPRTTITLEIKPTRVGIFLDYEAAELSFYNLSDDSHIYTFKYIFPGTLRPFFSPDVYGSKEDAPLTICPVIDWQ</sequence>
<dbReference type="Pfam" id="PF15227">
    <property type="entry name" value="zf-C3HC4_4"/>
    <property type="match status" value="1"/>
</dbReference>
<reference evidence="5" key="1">
    <citation type="submission" date="2025-08" db="UniProtKB">
        <authorList>
            <consortium name="Ensembl"/>
        </authorList>
    </citation>
    <scope>IDENTIFICATION</scope>
</reference>
<dbReference type="GO" id="GO:0008270">
    <property type="term" value="F:zinc ion binding"/>
    <property type="evidence" value="ECO:0007669"/>
    <property type="project" value="UniProtKB-KW"/>
</dbReference>
<dbReference type="SMART" id="SM00589">
    <property type="entry name" value="PRY"/>
    <property type="match status" value="1"/>
</dbReference>
<dbReference type="Gene3D" id="3.30.40.10">
    <property type="entry name" value="Zinc/RING finger domain, C3HC4 (zinc finger)"/>
    <property type="match status" value="1"/>
</dbReference>
<dbReference type="InterPro" id="IPR013083">
    <property type="entry name" value="Znf_RING/FYVE/PHD"/>
</dbReference>
<dbReference type="Proteomes" id="UP000694380">
    <property type="component" value="Unplaced"/>
</dbReference>
<name>A0A8C3HSN5_CHRPI</name>
<evidence type="ECO:0000259" key="4">
    <source>
        <dbReference type="PROSITE" id="PS50188"/>
    </source>
</evidence>
<evidence type="ECO:0000313" key="5">
    <source>
        <dbReference type="Ensembl" id="ENSCPBP00000022518.1"/>
    </source>
</evidence>
<feature type="domain" description="B30.2/SPRY" evidence="4">
    <location>
        <begin position="65"/>
        <end position="257"/>
    </location>
</feature>
<dbReference type="FunFam" id="2.60.120.920:FF:000004">
    <property type="entry name" value="Butyrophilin subfamily 1 member A1"/>
    <property type="match status" value="1"/>
</dbReference>
<reference evidence="5" key="2">
    <citation type="submission" date="2025-09" db="UniProtKB">
        <authorList>
            <consortium name="Ensembl"/>
        </authorList>
    </citation>
    <scope>IDENTIFICATION</scope>
</reference>
<proteinExistence type="predicted"/>
<dbReference type="Pfam" id="PF00622">
    <property type="entry name" value="SPRY"/>
    <property type="match status" value="1"/>
</dbReference>
<dbReference type="InterPro" id="IPR003877">
    <property type="entry name" value="SPRY_dom"/>
</dbReference>